<comment type="caution">
    <text evidence="4">The sequence shown here is derived from an EMBL/GenBank/DDBJ whole genome shotgun (WGS) entry which is preliminary data.</text>
</comment>
<dbReference type="Proteomes" id="UP000279422">
    <property type="component" value="Unassembled WGS sequence"/>
</dbReference>
<feature type="region of interest" description="Disordered" evidence="2">
    <location>
        <begin position="635"/>
        <end position="660"/>
    </location>
</feature>
<evidence type="ECO:0000259" key="3">
    <source>
        <dbReference type="Pfam" id="PF10102"/>
    </source>
</evidence>
<organism evidence="4 5">
    <name type="scientific">Aerophobetes bacterium</name>
    <dbReference type="NCBI Taxonomy" id="2030807"/>
    <lineage>
        <taxon>Bacteria</taxon>
        <taxon>Candidatus Aerophobota</taxon>
    </lineage>
</organism>
<keyword evidence="1" id="KW-0175">Coiled coil</keyword>
<reference evidence="4 5" key="1">
    <citation type="submission" date="2018-06" db="EMBL/GenBank/DDBJ databases">
        <title>Extensive metabolic versatility and redundancy in microbially diverse, dynamic hydrothermal sediments.</title>
        <authorList>
            <person name="Dombrowski N."/>
            <person name="Teske A."/>
            <person name="Baker B.J."/>
        </authorList>
    </citation>
    <scope>NUCLEOTIDE SEQUENCE [LARGE SCALE GENOMIC DNA]</scope>
    <source>
        <strain evidence="4">B47_G16</strain>
    </source>
</reference>
<proteinExistence type="predicted"/>
<gene>
    <name evidence="4" type="ORF">DRJ00_05405</name>
</gene>
<evidence type="ECO:0000256" key="2">
    <source>
        <dbReference type="SAM" id="MobiDB-lite"/>
    </source>
</evidence>
<sequence length="683" mass="77947">MVLRYDEDRWKVGMVQRKDLFLQNLKSLYTLQNVQELVKLTNEDTAAWQDEWHDPQGNGYIYRVAVDIFSEIKAACYQLAITLDPKSFNYPHAQPDGRDIRFVAESEDKLFELPYWIEEWNPDGESKIWVKVPHLGDTVRVYLYYGNSEVSSRSSGKDVFEFFDDFSEFAEWSVYGNKPTVATVEGRKVIEMKGWSEIAHTIKLDQSNYAFESLSKLTSGMEAYMPFFGFGSSDRSLDEDNAYQFGYNVWGGMDNIRVFKDGSSKINVTGDPAHSRRTGWVRTKFTKYNGKLTQIIYDKTTGEQKITAQDTHWIESIPKEVGVILWDGASYAIDWLFVRNYLEPEPVYSLRSEEKKPSRIKTEQILSLIKACQESISEQSEMIKKMKKEIELLKTRIDQLEKRIEELRREKSGYQSILDLSYADESWARKWKVLSTLKELPGGGKAGFYSEAVKIGAAHPNPERRGILYLHPPAQEEPVIIARKVTVTGSKPSLKMGVSGNRDIDGDWALTVKVNGKPLEKEKIIAGAEGWQDLSFDLTAFSGQTVDIQIEARANDWYFEFVFFDYIQIKENDLPLSGYKELPREVADFQGVWNTGWGKMILTQSGTNVTGTYTHQDGKIKGIVKGNILTGKWSEAPSYSEPQDAGDVELELSEDGSSFSGRWRYGSSGEWDGVWTGTRVDKK</sequence>
<evidence type="ECO:0000313" key="4">
    <source>
        <dbReference type="EMBL" id="RLE08971.1"/>
    </source>
</evidence>
<accession>A0A497E551</accession>
<feature type="compositionally biased region" description="Acidic residues" evidence="2">
    <location>
        <begin position="644"/>
        <end position="654"/>
    </location>
</feature>
<evidence type="ECO:0000256" key="1">
    <source>
        <dbReference type="SAM" id="Coils"/>
    </source>
</evidence>
<protein>
    <recommendedName>
        <fullName evidence="3">DUF2341 domain-containing protein</fullName>
    </recommendedName>
</protein>
<dbReference type="EMBL" id="QMPZ01000072">
    <property type="protein sequence ID" value="RLE08971.1"/>
    <property type="molecule type" value="Genomic_DNA"/>
</dbReference>
<dbReference type="InterPro" id="IPR018765">
    <property type="entry name" value="DUF2341"/>
</dbReference>
<feature type="domain" description="DUF2341" evidence="3">
    <location>
        <begin position="96"/>
        <end position="172"/>
    </location>
</feature>
<dbReference type="Pfam" id="PF10102">
    <property type="entry name" value="DUF2341"/>
    <property type="match status" value="1"/>
</dbReference>
<evidence type="ECO:0000313" key="5">
    <source>
        <dbReference type="Proteomes" id="UP000279422"/>
    </source>
</evidence>
<dbReference type="AlphaFoldDB" id="A0A497E551"/>
<feature type="coiled-coil region" evidence="1">
    <location>
        <begin position="369"/>
        <end position="417"/>
    </location>
</feature>
<name>A0A497E551_UNCAE</name>